<dbReference type="InterPro" id="IPR016186">
    <property type="entry name" value="C-type_lectin-like/link_sf"/>
</dbReference>
<dbReference type="Proteomes" id="UP000759131">
    <property type="component" value="Unassembled WGS sequence"/>
</dbReference>
<dbReference type="Gene3D" id="3.10.100.10">
    <property type="entry name" value="Mannose-Binding Protein A, subunit A"/>
    <property type="match status" value="1"/>
</dbReference>
<dbReference type="InterPro" id="IPR016187">
    <property type="entry name" value="CTDL_fold"/>
</dbReference>
<protein>
    <recommendedName>
        <fullName evidence="3">C-type lectin domain-containing protein</fullName>
    </recommendedName>
</protein>
<dbReference type="EMBL" id="CAJPIZ010031535">
    <property type="protein sequence ID" value="CAG2120112.1"/>
    <property type="molecule type" value="Genomic_DNA"/>
</dbReference>
<evidence type="ECO:0000313" key="1">
    <source>
        <dbReference type="EMBL" id="CAD7644454.1"/>
    </source>
</evidence>
<dbReference type="AlphaFoldDB" id="A0A7R9QHJ2"/>
<feature type="non-terminal residue" evidence="1">
    <location>
        <position position="70"/>
    </location>
</feature>
<reference evidence="1" key="1">
    <citation type="submission" date="2020-11" db="EMBL/GenBank/DDBJ databases">
        <authorList>
            <person name="Tran Van P."/>
        </authorList>
    </citation>
    <scope>NUCLEOTIDE SEQUENCE</scope>
</reference>
<organism evidence="1">
    <name type="scientific">Medioppia subpectinata</name>
    <dbReference type="NCBI Taxonomy" id="1979941"/>
    <lineage>
        <taxon>Eukaryota</taxon>
        <taxon>Metazoa</taxon>
        <taxon>Ecdysozoa</taxon>
        <taxon>Arthropoda</taxon>
        <taxon>Chelicerata</taxon>
        <taxon>Arachnida</taxon>
        <taxon>Acari</taxon>
        <taxon>Acariformes</taxon>
        <taxon>Sarcoptiformes</taxon>
        <taxon>Oribatida</taxon>
        <taxon>Brachypylina</taxon>
        <taxon>Oppioidea</taxon>
        <taxon>Oppiidae</taxon>
        <taxon>Medioppia</taxon>
    </lineage>
</organism>
<evidence type="ECO:0008006" key="3">
    <source>
        <dbReference type="Google" id="ProtNLM"/>
    </source>
</evidence>
<name>A0A7R9QHJ2_9ACAR</name>
<dbReference type="EMBL" id="OC886110">
    <property type="protein sequence ID" value="CAD7644454.1"/>
    <property type="molecule type" value="Genomic_DNA"/>
</dbReference>
<dbReference type="SUPFAM" id="SSF56436">
    <property type="entry name" value="C-type lectin-like"/>
    <property type="match status" value="1"/>
</dbReference>
<accession>A0A7R9QHJ2</accession>
<gene>
    <name evidence="1" type="ORF">OSB1V03_LOCUS20059</name>
</gene>
<evidence type="ECO:0000313" key="2">
    <source>
        <dbReference type="Proteomes" id="UP000759131"/>
    </source>
</evidence>
<sequence length="70" mass="7130">MVTPENYGPLSTSGLLVDCPEGFTATGNHCYQQVAGTVASEAEAKTKCAALGSGSVPVTVHSDTDNKDLS</sequence>
<keyword evidence="2" id="KW-1185">Reference proteome</keyword>
<proteinExistence type="predicted"/>